<keyword evidence="1" id="KW-0808">Transferase</keyword>
<evidence type="ECO:0000313" key="2">
    <source>
        <dbReference type="Proteomes" id="UP000249739"/>
    </source>
</evidence>
<dbReference type="InterPro" id="IPR003329">
    <property type="entry name" value="Cytidylyl_trans"/>
</dbReference>
<dbReference type="GO" id="GO:0008781">
    <property type="term" value="F:N-acylneuraminate cytidylyltransferase activity"/>
    <property type="evidence" value="ECO:0007669"/>
    <property type="project" value="TreeGrafter"/>
</dbReference>
<evidence type="ECO:0000313" key="1">
    <source>
        <dbReference type="EMBL" id="PZP54509.1"/>
    </source>
</evidence>
<dbReference type="PANTHER" id="PTHR21485:SF6">
    <property type="entry name" value="N-ACYLNEURAMINATE CYTIDYLYLTRANSFERASE-RELATED"/>
    <property type="match status" value="1"/>
</dbReference>
<organism evidence="1 2">
    <name type="scientific">Micavibrio aeruginosavorus</name>
    <dbReference type="NCBI Taxonomy" id="349221"/>
    <lineage>
        <taxon>Bacteria</taxon>
        <taxon>Pseudomonadati</taxon>
        <taxon>Bdellovibrionota</taxon>
        <taxon>Bdellovibrionia</taxon>
        <taxon>Bdellovibrionales</taxon>
        <taxon>Pseudobdellovibrionaceae</taxon>
        <taxon>Micavibrio</taxon>
    </lineage>
</organism>
<dbReference type="InterPro" id="IPR029044">
    <property type="entry name" value="Nucleotide-diphossugar_trans"/>
</dbReference>
<dbReference type="SUPFAM" id="SSF53448">
    <property type="entry name" value="Nucleotide-diphospho-sugar transferases"/>
    <property type="match status" value="1"/>
</dbReference>
<accession>A0A2W5HL62</accession>
<dbReference type="InterPro" id="IPR050793">
    <property type="entry name" value="CMP-NeuNAc_synthase"/>
</dbReference>
<dbReference type="EMBL" id="QFOT01000132">
    <property type="protein sequence ID" value="PZP54509.1"/>
    <property type="molecule type" value="Genomic_DNA"/>
</dbReference>
<dbReference type="Gene3D" id="3.90.550.10">
    <property type="entry name" value="Spore Coat Polysaccharide Biosynthesis Protein SpsA, Chain A"/>
    <property type="match status" value="1"/>
</dbReference>
<proteinExistence type="predicted"/>
<protein>
    <submittedName>
        <fullName evidence="1">Acylneuraminate cytidylyltransferase family protein</fullName>
    </submittedName>
</protein>
<gene>
    <name evidence="1" type="ORF">DI586_09700</name>
</gene>
<dbReference type="AlphaFoldDB" id="A0A2W5HL62"/>
<dbReference type="Pfam" id="PF02348">
    <property type="entry name" value="CTP_transf_3"/>
    <property type="match status" value="1"/>
</dbReference>
<feature type="non-terminal residue" evidence="1">
    <location>
        <position position="48"/>
    </location>
</feature>
<dbReference type="Proteomes" id="UP000249739">
    <property type="component" value="Unassembled WGS sequence"/>
</dbReference>
<name>A0A2W5HL62_9BACT</name>
<comment type="caution">
    <text evidence="1">The sequence shown here is derived from an EMBL/GenBank/DDBJ whole genome shotgun (WGS) entry which is preliminary data.</text>
</comment>
<reference evidence="1 2" key="1">
    <citation type="submission" date="2017-08" db="EMBL/GenBank/DDBJ databases">
        <title>Infants hospitalized years apart are colonized by the same room-sourced microbial strains.</title>
        <authorList>
            <person name="Brooks B."/>
            <person name="Olm M.R."/>
            <person name="Firek B.A."/>
            <person name="Baker R."/>
            <person name="Thomas B.C."/>
            <person name="Morowitz M.J."/>
            <person name="Banfield J.F."/>
        </authorList>
    </citation>
    <scope>NUCLEOTIDE SEQUENCE [LARGE SCALE GENOMIC DNA]</scope>
    <source>
        <strain evidence="1">S2_006_000_R2_64</strain>
    </source>
</reference>
<keyword evidence="1" id="KW-0548">Nucleotidyltransferase</keyword>
<sequence>MLQNQRILGLINARGGSKGVPGKNIKLMNGKPLIGYSIECGRQSQFID</sequence>
<dbReference type="PANTHER" id="PTHR21485">
    <property type="entry name" value="HAD SUPERFAMILY MEMBERS CMAS AND KDSC"/>
    <property type="match status" value="1"/>
</dbReference>